<protein>
    <submittedName>
        <fullName evidence="2">Protein disabled</fullName>
    </submittedName>
</protein>
<accession>A0A5B7GB34</accession>
<proteinExistence type="predicted"/>
<evidence type="ECO:0000259" key="1">
    <source>
        <dbReference type="PROSITE" id="PS01179"/>
    </source>
</evidence>
<dbReference type="PROSITE" id="PS01179">
    <property type="entry name" value="PID"/>
    <property type="match status" value="1"/>
</dbReference>
<dbReference type="PANTHER" id="PTHR47695:SF3">
    <property type="entry name" value="PID DOMAIN-CONTAINING PROTEIN"/>
    <property type="match status" value="1"/>
</dbReference>
<keyword evidence="3" id="KW-1185">Reference proteome</keyword>
<dbReference type="InterPro" id="IPR006020">
    <property type="entry name" value="PTB/PI_dom"/>
</dbReference>
<dbReference type="Proteomes" id="UP000324222">
    <property type="component" value="Unassembled WGS sequence"/>
</dbReference>
<reference evidence="2 3" key="1">
    <citation type="submission" date="2019-05" db="EMBL/GenBank/DDBJ databases">
        <title>Another draft genome of Portunus trituberculatus and its Hox gene families provides insights of decapod evolution.</title>
        <authorList>
            <person name="Jeong J.-H."/>
            <person name="Song I."/>
            <person name="Kim S."/>
            <person name="Choi T."/>
            <person name="Kim D."/>
            <person name="Ryu S."/>
            <person name="Kim W."/>
        </authorList>
    </citation>
    <scope>NUCLEOTIDE SEQUENCE [LARGE SCALE GENOMIC DNA]</scope>
    <source>
        <tissue evidence="2">Muscle</tissue>
    </source>
</reference>
<name>A0A5B7GB34_PORTR</name>
<organism evidence="2 3">
    <name type="scientific">Portunus trituberculatus</name>
    <name type="common">Swimming crab</name>
    <name type="synonym">Neptunus trituberculatus</name>
    <dbReference type="NCBI Taxonomy" id="210409"/>
    <lineage>
        <taxon>Eukaryota</taxon>
        <taxon>Metazoa</taxon>
        <taxon>Ecdysozoa</taxon>
        <taxon>Arthropoda</taxon>
        <taxon>Crustacea</taxon>
        <taxon>Multicrustacea</taxon>
        <taxon>Malacostraca</taxon>
        <taxon>Eumalacostraca</taxon>
        <taxon>Eucarida</taxon>
        <taxon>Decapoda</taxon>
        <taxon>Pleocyemata</taxon>
        <taxon>Brachyura</taxon>
        <taxon>Eubrachyura</taxon>
        <taxon>Portunoidea</taxon>
        <taxon>Portunidae</taxon>
        <taxon>Portuninae</taxon>
        <taxon>Portunus</taxon>
    </lineage>
</organism>
<evidence type="ECO:0000313" key="2">
    <source>
        <dbReference type="EMBL" id="MPC57281.1"/>
    </source>
</evidence>
<gene>
    <name evidence="2" type="primary">Dab_1</name>
    <name evidence="2" type="ORF">E2C01_051258</name>
</gene>
<dbReference type="InterPro" id="IPR011993">
    <property type="entry name" value="PH-like_dom_sf"/>
</dbReference>
<dbReference type="EMBL" id="VSRR010014655">
    <property type="protein sequence ID" value="MPC57281.1"/>
    <property type="molecule type" value="Genomic_DNA"/>
</dbReference>
<comment type="caution">
    <text evidence="2">The sequence shown here is derived from an EMBL/GenBank/DDBJ whole genome shotgun (WGS) entry which is preliminary data.</text>
</comment>
<dbReference type="Gene3D" id="2.30.29.30">
    <property type="entry name" value="Pleckstrin-homology domain (PH domain)/Phosphotyrosine-binding domain (PTB)"/>
    <property type="match status" value="1"/>
</dbReference>
<dbReference type="PANTHER" id="PTHR47695">
    <property type="entry name" value="PID DOMAIN-CONTAINING PROTEIN"/>
    <property type="match status" value="1"/>
</dbReference>
<feature type="domain" description="PID" evidence="1">
    <location>
        <begin position="6"/>
        <end position="45"/>
    </location>
</feature>
<dbReference type="GO" id="GO:0005737">
    <property type="term" value="C:cytoplasm"/>
    <property type="evidence" value="ECO:0007669"/>
    <property type="project" value="TreeGrafter"/>
</dbReference>
<evidence type="ECO:0000313" key="3">
    <source>
        <dbReference type="Proteomes" id="UP000324222"/>
    </source>
</evidence>
<dbReference type="SUPFAM" id="SSF50729">
    <property type="entry name" value="PH domain-like"/>
    <property type="match status" value="1"/>
</dbReference>
<dbReference type="OrthoDB" id="10069833at2759"/>
<sequence>MAQDMTDTRAFGYIFGSPDSGHKFFGIKSEKAASQVVIAMRDLFQGLDCPTTLSFPVFCVKIKVKEMRRADHHLSMKGNGKQIKQIS</sequence>
<dbReference type="AlphaFoldDB" id="A0A5B7GB34"/>